<proteinExistence type="predicted"/>
<feature type="chain" id="PRO_5017983423" description="TonB C-terminal domain-containing protein" evidence="1">
    <location>
        <begin position="20"/>
        <end position="125"/>
    </location>
</feature>
<evidence type="ECO:0000313" key="2">
    <source>
        <dbReference type="EMBL" id="RRA96697.1"/>
    </source>
</evidence>
<name>A0A3P1B6E5_9FLAO</name>
<evidence type="ECO:0000256" key="1">
    <source>
        <dbReference type="SAM" id="SignalP"/>
    </source>
</evidence>
<keyword evidence="1" id="KW-0732">Signal</keyword>
<feature type="signal peptide" evidence="1">
    <location>
        <begin position="1"/>
        <end position="19"/>
    </location>
</feature>
<gene>
    <name evidence="2" type="ORF">EG242_01265</name>
</gene>
<dbReference type="AlphaFoldDB" id="A0A3P1B6E5"/>
<protein>
    <recommendedName>
        <fullName evidence="4">TonB C-terminal domain-containing protein</fullName>
    </recommendedName>
</protein>
<keyword evidence="3" id="KW-1185">Reference proteome</keyword>
<organism evidence="2 3">
    <name type="scientific">Paenimyroides viscosum</name>
    <dbReference type="NCBI Taxonomy" id="2488729"/>
    <lineage>
        <taxon>Bacteria</taxon>
        <taxon>Pseudomonadati</taxon>
        <taxon>Bacteroidota</taxon>
        <taxon>Flavobacteriia</taxon>
        <taxon>Flavobacteriales</taxon>
        <taxon>Flavobacteriaceae</taxon>
        <taxon>Paenimyroides</taxon>
    </lineage>
</organism>
<evidence type="ECO:0008006" key="4">
    <source>
        <dbReference type="Google" id="ProtNLM"/>
    </source>
</evidence>
<sequence>MKKIVLLFICLLCVIYAQAQEKIYKNNEVDVVAEPYEGITTFYQTVAKKINVVNTDKADFNVFFVVEADGSLSNFNVEGVSFGQAENVITILKEMPKWTAAVYKSEKVRSQIVLPIKVKNNRNKD</sequence>
<dbReference type="RefSeq" id="WP_124898111.1">
    <property type="nucleotide sequence ID" value="NZ_RQTJ01000002.1"/>
</dbReference>
<accession>A0A3P1B6E5</accession>
<reference evidence="2 3" key="1">
    <citation type="submission" date="2018-11" db="EMBL/GenBank/DDBJ databases">
        <title>Flavobacterium sp. nov., YIM 102796 draft genome.</title>
        <authorList>
            <person name="Li G."/>
            <person name="Jiang Y."/>
        </authorList>
    </citation>
    <scope>NUCLEOTIDE SEQUENCE [LARGE SCALE GENOMIC DNA]</scope>
    <source>
        <strain evidence="2 3">YIM 102796</strain>
    </source>
</reference>
<dbReference type="Proteomes" id="UP000268372">
    <property type="component" value="Unassembled WGS sequence"/>
</dbReference>
<dbReference type="OrthoDB" id="1095452at2"/>
<dbReference type="EMBL" id="RQTJ01000002">
    <property type="protein sequence ID" value="RRA96697.1"/>
    <property type="molecule type" value="Genomic_DNA"/>
</dbReference>
<comment type="caution">
    <text evidence="2">The sequence shown here is derived from an EMBL/GenBank/DDBJ whole genome shotgun (WGS) entry which is preliminary data.</text>
</comment>
<evidence type="ECO:0000313" key="3">
    <source>
        <dbReference type="Proteomes" id="UP000268372"/>
    </source>
</evidence>